<feature type="domain" description="TIR" evidence="2">
    <location>
        <begin position="164"/>
        <end position="297"/>
    </location>
</feature>
<name>A0ABT3MXC0_9GAMM</name>
<proteinExistence type="predicted"/>
<dbReference type="Proteomes" id="UP001209854">
    <property type="component" value="Unassembled WGS sequence"/>
</dbReference>
<evidence type="ECO:0000259" key="2">
    <source>
        <dbReference type="PROSITE" id="PS50104"/>
    </source>
</evidence>
<dbReference type="RefSeq" id="WP_262563769.1">
    <property type="nucleotide sequence ID" value="NZ_JAPFCC010000001.1"/>
</dbReference>
<dbReference type="PROSITE" id="PS50104">
    <property type="entry name" value="TIR"/>
    <property type="match status" value="1"/>
</dbReference>
<dbReference type="InterPro" id="IPR035897">
    <property type="entry name" value="Toll_tir_struct_dom_sf"/>
</dbReference>
<sequence length="304" mass="34710">MSISTISNNITRTQKEIADIQHRISLESKKKSDCDNRIGQITRSITKNTSAGMLKSKQAEMNRKQAEIVKTEVRKTDLYKKLADKEGKLLKLKQDLSKEEDKERKKQAQAEEKERKRIADLEKRTQREQVAYQKKLQAEIKNTANLSASLENLPSHDSYLSSTVEYDLFISHASEDKEDFVRPLAETLENMGLKVWYDEFTLKVGDSLRKRIDHGLMKSKFGAVILSSAFCSKSWTQYELDSMVAREMNGYKMILPIWHKVTKNDIMNFSPALADKVALNTSIKSIEEIASELAEVILGVETEA</sequence>
<gene>
    <name evidence="3" type="ORF">NX722_15670</name>
</gene>
<dbReference type="EMBL" id="JAPFCC010000001">
    <property type="protein sequence ID" value="MCW7554031.1"/>
    <property type="molecule type" value="Genomic_DNA"/>
</dbReference>
<evidence type="ECO:0000313" key="4">
    <source>
        <dbReference type="Proteomes" id="UP001209854"/>
    </source>
</evidence>
<dbReference type="Gene3D" id="3.40.50.10140">
    <property type="entry name" value="Toll/interleukin-1 receptor homology (TIR) domain"/>
    <property type="match status" value="1"/>
</dbReference>
<comment type="caution">
    <text evidence="3">The sequence shown here is derived from an EMBL/GenBank/DDBJ whole genome shotgun (WGS) entry which is preliminary data.</text>
</comment>
<feature type="region of interest" description="Disordered" evidence="1">
    <location>
        <begin position="96"/>
        <end position="116"/>
    </location>
</feature>
<dbReference type="SMART" id="SM00255">
    <property type="entry name" value="TIR"/>
    <property type="match status" value="1"/>
</dbReference>
<keyword evidence="4" id="KW-1185">Reference proteome</keyword>
<evidence type="ECO:0000313" key="3">
    <source>
        <dbReference type="EMBL" id="MCW7554031.1"/>
    </source>
</evidence>
<accession>A0ABT3MXC0</accession>
<dbReference type="Pfam" id="PF13676">
    <property type="entry name" value="TIR_2"/>
    <property type="match status" value="1"/>
</dbReference>
<protein>
    <submittedName>
        <fullName evidence="3">TIR domain-containing protein</fullName>
    </submittedName>
</protein>
<evidence type="ECO:0000256" key="1">
    <source>
        <dbReference type="SAM" id="MobiDB-lite"/>
    </source>
</evidence>
<organism evidence="3 4">
    <name type="scientific">Endozoicomonas gorgoniicola</name>
    <dbReference type="NCBI Taxonomy" id="1234144"/>
    <lineage>
        <taxon>Bacteria</taxon>
        <taxon>Pseudomonadati</taxon>
        <taxon>Pseudomonadota</taxon>
        <taxon>Gammaproteobacteria</taxon>
        <taxon>Oceanospirillales</taxon>
        <taxon>Endozoicomonadaceae</taxon>
        <taxon>Endozoicomonas</taxon>
    </lineage>
</organism>
<dbReference type="SUPFAM" id="SSF52200">
    <property type="entry name" value="Toll/Interleukin receptor TIR domain"/>
    <property type="match status" value="1"/>
</dbReference>
<reference evidence="3 4" key="1">
    <citation type="submission" date="2022-10" db="EMBL/GenBank/DDBJ databases">
        <title>High-quality genome sequences of two octocoral-associated bacteria, Endozoicomonas euniceicola EF212 and Endozoicomonas gorgoniicola PS125.</title>
        <authorList>
            <person name="Chiou Y.-J."/>
            <person name="Chen Y.-H."/>
        </authorList>
    </citation>
    <scope>NUCLEOTIDE SEQUENCE [LARGE SCALE GENOMIC DNA]</scope>
    <source>
        <strain evidence="3 4">PS125</strain>
    </source>
</reference>
<dbReference type="InterPro" id="IPR000157">
    <property type="entry name" value="TIR_dom"/>
</dbReference>